<organism evidence="1 2">
    <name type="scientific">Vibrio cholerae</name>
    <dbReference type="NCBI Taxonomy" id="666"/>
    <lineage>
        <taxon>Bacteria</taxon>
        <taxon>Pseudomonadati</taxon>
        <taxon>Pseudomonadota</taxon>
        <taxon>Gammaproteobacteria</taxon>
        <taxon>Vibrionales</taxon>
        <taxon>Vibrionaceae</taxon>
        <taxon>Vibrio</taxon>
    </lineage>
</organism>
<dbReference type="Proteomes" id="UP000044806">
    <property type="component" value="Unassembled WGS sequence"/>
</dbReference>
<evidence type="ECO:0000313" key="2">
    <source>
        <dbReference type="Proteomes" id="UP000044806"/>
    </source>
</evidence>
<proteinExistence type="predicted"/>
<dbReference type="AlphaFoldDB" id="A0A655QG55"/>
<evidence type="ECO:0000313" key="1">
    <source>
        <dbReference type="EMBL" id="CSA53680.1"/>
    </source>
</evidence>
<dbReference type="EMBL" id="CWOW01000008">
    <property type="protein sequence ID" value="CSA53680.1"/>
    <property type="molecule type" value="Genomic_DNA"/>
</dbReference>
<protein>
    <submittedName>
        <fullName evidence="1">Uncharacterized protein</fullName>
    </submittedName>
</protein>
<reference evidence="1 2" key="1">
    <citation type="submission" date="2015-07" db="EMBL/GenBank/DDBJ databases">
        <authorList>
            <consortium name="Pathogen Informatics"/>
        </authorList>
    </citation>
    <scope>NUCLEOTIDE SEQUENCE [LARGE SCALE GENOMIC DNA]</scope>
    <source>
        <strain evidence="1 2">A51</strain>
    </source>
</reference>
<sequence length="92" mass="9513">MAFITAAKPAAEIMIKPIIAIICTPLVNTSCVSFHAITPPKVNTIKPASAPMIIDPVNNCTANAATMPTPAIAICCLLIDELSCCTTVNSVS</sequence>
<gene>
    <name evidence="1" type="ORF">ERS013165_01815</name>
</gene>
<name>A0A655QG55_VIBCL</name>
<accession>A0A655QG55</accession>